<keyword evidence="3" id="KW-1185">Reference proteome</keyword>
<dbReference type="Proteomes" id="UP000027195">
    <property type="component" value="Unassembled WGS sequence"/>
</dbReference>
<dbReference type="EMBL" id="KL198137">
    <property type="protein sequence ID" value="KDQ06411.1"/>
    <property type="molecule type" value="Genomic_DNA"/>
</dbReference>
<proteinExistence type="predicted"/>
<name>A0A067M4B8_BOTB1</name>
<evidence type="ECO:0000313" key="3">
    <source>
        <dbReference type="Proteomes" id="UP000027195"/>
    </source>
</evidence>
<keyword evidence="1" id="KW-0732">Signal</keyword>
<feature type="chain" id="PRO_5001640979" description="Secreted protein" evidence="1">
    <location>
        <begin position="19"/>
        <end position="104"/>
    </location>
</feature>
<organism evidence="2 3">
    <name type="scientific">Botryobasidium botryosum (strain FD-172 SS1)</name>
    <dbReference type="NCBI Taxonomy" id="930990"/>
    <lineage>
        <taxon>Eukaryota</taxon>
        <taxon>Fungi</taxon>
        <taxon>Dikarya</taxon>
        <taxon>Basidiomycota</taxon>
        <taxon>Agaricomycotina</taxon>
        <taxon>Agaricomycetes</taxon>
        <taxon>Cantharellales</taxon>
        <taxon>Botryobasidiaceae</taxon>
        <taxon>Botryobasidium</taxon>
    </lineage>
</organism>
<dbReference type="AlphaFoldDB" id="A0A067M4B8"/>
<protein>
    <recommendedName>
        <fullName evidence="4">Secreted protein</fullName>
    </recommendedName>
</protein>
<evidence type="ECO:0008006" key="4">
    <source>
        <dbReference type="Google" id="ProtNLM"/>
    </source>
</evidence>
<accession>A0A067M4B8</accession>
<evidence type="ECO:0000256" key="1">
    <source>
        <dbReference type="SAM" id="SignalP"/>
    </source>
</evidence>
<reference evidence="3" key="1">
    <citation type="journal article" date="2014" name="Proc. Natl. Acad. Sci. U.S.A.">
        <title>Extensive sampling of basidiomycete genomes demonstrates inadequacy of the white-rot/brown-rot paradigm for wood decay fungi.</title>
        <authorList>
            <person name="Riley R."/>
            <person name="Salamov A.A."/>
            <person name="Brown D.W."/>
            <person name="Nagy L.G."/>
            <person name="Floudas D."/>
            <person name="Held B.W."/>
            <person name="Levasseur A."/>
            <person name="Lombard V."/>
            <person name="Morin E."/>
            <person name="Otillar R."/>
            <person name="Lindquist E.A."/>
            <person name="Sun H."/>
            <person name="LaButti K.M."/>
            <person name="Schmutz J."/>
            <person name="Jabbour D."/>
            <person name="Luo H."/>
            <person name="Baker S.E."/>
            <person name="Pisabarro A.G."/>
            <person name="Walton J.D."/>
            <person name="Blanchette R.A."/>
            <person name="Henrissat B."/>
            <person name="Martin F."/>
            <person name="Cullen D."/>
            <person name="Hibbett D.S."/>
            <person name="Grigoriev I.V."/>
        </authorList>
    </citation>
    <scope>NUCLEOTIDE SEQUENCE [LARGE SCALE GENOMIC DNA]</scope>
    <source>
        <strain evidence="3">FD-172 SS1</strain>
    </source>
</reference>
<sequence length="104" mass="12084">MVALIWSFHFMAIALTFSQPVHDVDLFNKYPHHLLHSRAKFRIKHPEIGAVSFRVFSKPVSSFEQALGPLRSSLRQFRWLTAPSALHYISIEGIRKTPIRSWVE</sequence>
<dbReference type="HOGENOM" id="CLU_2249662_0_0_1"/>
<gene>
    <name evidence="2" type="ORF">BOTBODRAFT_253822</name>
</gene>
<dbReference type="InParanoid" id="A0A067M4B8"/>
<evidence type="ECO:0000313" key="2">
    <source>
        <dbReference type="EMBL" id="KDQ06411.1"/>
    </source>
</evidence>
<feature type="signal peptide" evidence="1">
    <location>
        <begin position="1"/>
        <end position="18"/>
    </location>
</feature>